<name>A0ABX6IMH8_9ACTN</name>
<sequence>MSTPVTDDDAQIRIERLFGIFVGGSYLIYLAILIPSIDANTDLVARWWTAPAVTVVFGAPLTMLIASLARRRRLARWSAAATAYGYLATGLAWLVAWNHESSPVTLWYSMLPVFAALAAAIVLSARATMVFLCAAVLLACTSEYLARPDDKAGVLPLSIAFTLSFTLLFVAAGVMTLRTARLLDRTRAATYAAAAETAATLARQAHRTKIDALLHDWVISTLLAAGRHGNTGSVRRQALTTLDKLNARPAPAAVVPVRSALTQLRAGVLAVDLTPRVDVTAAPGAGDLTVPADVVDVLDAAVGEAMRNSVRHAGTGTVRQVAIRADATSVTVDVVDNGCGFDPAAIPPHRLGVAVSILRRVNGLDGGTAAIVSTPGAGTAVRLAWTVPS</sequence>
<evidence type="ECO:0000313" key="6">
    <source>
        <dbReference type="EMBL" id="QHN36569.1"/>
    </source>
</evidence>
<keyword evidence="6" id="KW-0067">ATP-binding</keyword>
<keyword evidence="2" id="KW-0418">Kinase</keyword>
<dbReference type="CDD" id="cd16917">
    <property type="entry name" value="HATPase_UhpB-NarQ-NarX-like"/>
    <property type="match status" value="1"/>
</dbReference>
<dbReference type="InterPro" id="IPR003594">
    <property type="entry name" value="HATPase_dom"/>
</dbReference>
<keyword evidence="6" id="KW-0547">Nucleotide-binding</keyword>
<evidence type="ECO:0000256" key="2">
    <source>
        <dbReference type="ARBA" id="ARBA00022777"/>
    </source>
</evidence>
<dbReference type="InterPro" id="IPR050482">
    <property type="entry name" value="Sensor_HK_TwoCompSys"/>
</dbReference>
<keyword evidence="1" id="KW-0808">Transferase</keyword>
<protein>
    <submittedName>
        <fullName evidence="6">ATP-binding protein</fullName>
    </submittedName>
</protein>
<dbReference type="RefSeq" id="WP_213244836.1">
    <property type="nucleotide sequence ID" value="NZ_CP045806.1"/>
</dbReference>
<keyword evidence="4" id="KW-0472">Membrane</keyword>
<gene>
    <name evidence="6" type="ORF">GII31_18400</name>
</gene>
<feature type="transmembrane region" description="Helical" evidence="4">
    <location>
        <begin position="153"/>
        <end position="177"/>
    </location>
</feature>
<keyword evidence="7" id="KW-1185">Reference proteome</keyword>
<feature type="domain" description="Histidine kinase/HSP90-like ATPase" evidence="5">
    <location>
        <begin position="298"/>
        <end position="384"/>
    </location>
</feature>
<evidence type="ECO:0000313" key="7">
    <source>
        <dbReference type="Proteomes" id="UP001059836"/>
    </source>
</evidence>
<evidence type="ECO:0000256" key="4">
    <source>
        <dbReference type="SAM" id="Phobius"/>
    </source>
</evidence>
<keyword evidence="3" id="KW-0902">Two-component regulatory system</keyword>
<feature type="transmembrane region" description="Helical" evidence="4">
    <location>
        <begin position="49"/>
        <end position="69"/>
    </location>
</feature>
<keyword evidence="4" id="KW-1133">Transmembrane helix</keyword>
<evidence type="ECO:0000256" key="1">
    <source>
        <dbReference type="ARBA" id="ARBA00022679"/>
    </source>
</evidence>
<organism evidence="6 7">
    <name type="scientific">Gordonia pseudamarae</name>
    <dbReference type="NCBI Taxonomy" id="2831662"/>
    <lineage>
        <taxon>Bacteria</taxon>
        <taxon>Bacillati</taxon>
        <taxon>Actinomycetota</taxon>
        <taxon>Actinomycetes</taxon>
        <taxon>Mycobacteriales</taxon>
        <taxon>Gordoniaceae</taxon>
        <taxon>Gordonia</taxon>
    </lineage>
</organism>
<evidence type="ECO:0000259" key="5">
    <source>
        <dbReference type="Pfam" id="PF02518"/>
    </source>
</evidence>
<dbReference type="Pfam" id="PF02518">
    <property type="entry name" value="HATPase_c"/>
    <property type="match status" value="1"/>
</dbReference>
<dbReference type="Gene3D" id="3.30.565.10">
    <property type="entry name" value="Histidine kinase-like ATPase, C-terminal domain"/>
    <property type="match status" value="1"/>
</dbReference>
<dbReference type="PANTHER" id="PTHR24421:SF61">
    <property type="entry name" value="OXYGEN SENSOR HISTIDINE KINASE NREB"/>
    <property type="match status" value="1"/>
</dbReference>
<reference evidence="6" key="1">
    <citation type="journal article" date="2021" name="Nat. Microbiol.">
        <title>Cocultivation of an ultrasmall environmental parasitic bacterium with lytic ability against bacteria associated with wastewater foams.</title>
        <authorList>
            <person name="Batinovic S."/>
            <person name="Rose J.J.A."/>
            <person name="Ratcliffe J."/>
            <person name="Seviour R.J."/>
            <person name="Petrovski S."/>
        </authorList>
    </citation>
    <scope>NUCLEOTIDE SEQUENCE</scope>
    <source>
        <strain evidence="6">CON9</strain>
    </source>
</reference>
<feature type="transmembrane region" description="Helical" evidence="4">
    <location>
        <begin position="81"/>
        <end position="99"/>
    </location>
</feature>
<proteinExistence type="predicted"/>
<dbReference type="GO" id="GO:0005524">
    <property type="term" value="F:ATP binding"/>
    <property type="evidence" value="ECO:0007669"/>
    <property type="project" value="UniProtKB-KW"/>
</dbReference>
<evidence type="ECO:0000256" key="3">
    <source>
        <dbReference type="ARBA" id="ARBA00023012"/>
    </source>
</evidence>
<feature type="transmembrane region" description="Helical" evidence="4">
    <location>
        <begin position="17"/>
        <end position="37"/>
    </location>
</feature>
<dbReference type="EMBL" id="CP045809">
    <property type="protein sequence ID" value="QHN36569.1"/>
    <property type="molecule type" value="Genomic_DNA"/>
</dbReference>
<accession>A0ABX6IMH8</accession>
<dbReference type="SUPFAM" id="SSF55874">
    <property type="entry name" value="ATPase domain of HSP90 chaperone/DNA topoisomerase II/histidine kinase"/>
    <property type="match status" value="1"/>
</dbReference>
<dbReference type="Proteomes" id="UP001059836">
    <property type="component" value="Chromosome"/>
</dbReference>
<dbReference type="PANTHER" id="PTHR24421">
    <property type="entry name" value="NITRATE/NITRITE SENSOR PROTEIN NARX-RELATED"/>
    <property type="match status" value="1"/>
</dbReference>
<dbReference type="InterPro" id="IPR036890">
    <property type="entry name" value="HATPase_C_sf"/>
</dbReference>
<keyword evidence="4" id="KW-0812">Transmembrane</keyword>